<accession>A0A8H3UDT8</accession>
<evidence type="ECO:0000313" key="3">
    <source>
        <dbReference type="EMBL" id="KAE9968165.1"/>
    </source>
</evidence>
<evidence type="ECO:0000313" key="4">
    <source>
        <dbReference type="Proteomes" id="UP000433883"/>
    </source>
</evidence>
<dbReference type="GO" id="GO:0006355">
    <property type="term" value="P:regulation of DNA-templated transcription"/>
    <property type="evidence" value="ECO:0007669"/>
    <property type="project" value="InterPro"/>
</dbReference>
<dbReference type="Proteomes" id="UP000433883">
    <property type="component" value="Unassembled WGS sequence"/>
</dbReference>
<proteinExistence type="predicted"/>
<sequence length="638" mass="69983">MEALGAVSSIIAIADAGLKLYNYIESVASADKRLKTVAANLKITCDVVKHVGCIFEKEETAKLVGSGAIETAKVATKECQGVFDELRLAISKSERNRYLFPLREAKLELLAVQLEKLKSSLVLLMSVLNQATSLFHRFVLLGLLYLLVRRTDTRASKSGEEREKIRELIQSNDEATTKYKELKRSYDLLLSRVAPNPIASSVHFLLNKFSAVEATPPPPYDEQPAFGTRALDTSVVKEPSIITKETLENCSKQVSELLFSIQLITRSMGDVGAATLAHRNAHAQYKEVRASLDALFLGTTSNSNGQSSTLSAFPVTVADQARFDSQRSEEGESRGRQGYRSATGPPCFRRPQAVMAAVTAASYEPVVVMADSSKFEVDRRAEWMRQGNGSASLHALPRPLPLPLQQPQLILPQQDEDWAPTTESKKGKKGKKRSLYATETPPEMIPLPGEGDDGDLLVEPQPGSEKLPTHDVEDEPPKKSNKDQKIKKQNLSWEIPRHDDGEEKMSADILGVGATAAALSARQAARLTPSTPLKASGDHTRYARTAAVSDGCDIGGGWESAPTSDIDDDLTYGDDSDIDRKIGRKGFTRSSCISTLGGDRRDGVDDLLHQWTTLYDDKNVNVEENEGQTRLSFASWFF</sequence>
<evidence type="ECO:0000256" key="2">
    <source>
        <dbReference type="SAM" id="MobiDB-lite"/>
    </source>
</evidence>
<dbReference type="PANTHER" id="PTHR36167:SF4">
    <property type="entry name" value="FUNGAL N-TERMINAL DOMAIN-CONTAINING PROTEIN"/>
    <property type="match status" value="1"/>
</dbReference>
<protein>
    <recommendedName>
        <fullName evidence="5">Fungal N-terminal domain-containing protein</fullName>
    </recommendedName>
</protein>
<feature type="compositionally biased region" description="Basic and acidic residues" evidence="2">
    <location>
        <begin position="467"/>
        <end position="486"/>
    </location>
</feature>
<evidence type="ECO:0000256" key="1">
    <source>
        <dbReference type="SAM" id="Coils"/>
    </source>
</evidence>
<feature type="compositionally biased region" description="Basic and acidic residues" evidence="2">
    <location>
        <begin position="323"/>
        <end position="335"/>
    </location>
</feature>
<gene>
    <name evidence="3" type="ORF">BLS_005983</name>
</gene>
<evidence type="ECO:0008006" key="5">
    <source>
        <dbReference type="Google" id="ProtNLM"/>
    </source>
</evidence>
<feature type="region of interest" description="Disordered" evidence="2">
    <location>
        <begin position="323"/>
        <end position="346"/>
    </location>
</feature>
<comment type="caution">
    <text evidence="3">The sequence shown here is derived from an EMBL/GenBank/DDBJ whole genome shotgun (WGS) entry which is preliminary data.</text>
</comment>
<feature type="region of interest" description="Disordered" evidence="2">
    <location>
        <begin position="412"/>
        <end position="502"/>
    </location>
</feature>
<reference evidence="3 4" key="1">
    <citation type="submission" date="2019-11" db="EMBL/GenBank/DDBJ databases">
        <title>Venturia inaequalis Genome Resource.</title>
        <authorList>
            <person name="Lichtner F.J."/>
        </authorList>
    </citation>
    <scope>NUCLEOTIDE SEQUENCE [LARGE SCALE GENOMIC DNA]</scope>
    <source>
        <strain evidence="3">Bline_iso_100314</strain>
    </source>
</reference>
<organism evidence="3 4">
    <name type="scientific">Venturia inaequalis</name>
    <name type="common">Apple scab fungus</name>
    <dbReference type="NCBI Taxonomy" id="5025"/>
    <lineage>
        <taxon>Eukaryota</taxon>
        <taxon>Fungi</taxon>
        <taxon>Dikarya</taxon>
        <taxon>Ascomycota</taxon>
        <taxon>Pezizomycotina</taxon>
        <taxon>Dothideomycetes</taxon>
        <taxon>Pleosporomycetidae</taxon>
        <taxon>Venturiales</taxon>
        <taxon>Venturiaceae</taxon>
        <taxon>Venturia</taxon>
    </lineage>
</organism>
<name>A0A8H3UDT8_VENIN</name>
<dbReference type="EMBL" id="WNWQ01000426">
    <property type="protein sequence ID" value="KAE9968165.1"/>
    <property type="molecule type" value="Genomic_DNA"/>
</dbReference>
<feature type="coiled-coil region" evidence="1">
    <location>
        <begin position="165"/>
        <end position="192"/>
    </location>
</feature>
<dbReference type="InterPro" id="IPR039327">
    <property type="entry name" value="CON7-like"/>
</dbReference>
<dbReference type="AlphaFoldDB" id="A0A8H3UDT8"/>
<keyword evidence="1" id="KW-0175">Coiled coil</keyword>
<dbReference type="PANTHER" id="PTHR36167">
    <property type="entry name" value="C2H2 FINGER DOMAIN TRANSCRIPTION FACTOR (EUROFUNG)-RELATED"/>
    <property type="match status" value="1"/>
</dbReference>